<proteinExistence type="predicted"/>
<comment type="caution">
    <text evidence="1">The sequence shown here is derived from an EMBL/GenBank/DDBJ whole genome shotgun (WGS) entry which is preliminary data.</text>
</comment>
<gene>
    <name evidence="1" type="ORF">OE647_13415</name>
</gene>
<protein>
    <submittedName>
        <fullName evidence="1">Uncharacterized protein</fullName>
    </submittedName>
</protein>
<sequence>MIRTYSGKGAVELTKLLIARRSEVEKLIGGVRGLLSYDIVETDDGCFTVTVCKDKAGTEQSLAVAKDWLKANTGHLGLAAPHVMEGKSLSHIGAATAHAA</sequence>
<keyword evidence="2" id="KW-1185">Reference proteome</keyword>
<accession>A0ABT2Z3J9</accession>
<dbReference type="EMBL" id="JAOWLA010000012">
    <property type="protein sequence ID" value="MCV2865725.1"/>
    <property type="molecule type" value="Genomic_DNA"/>
</dbReference>
<evidence type="ECO:0000313" key="2">
    <source>
        <dbReference type="Proteomes" id="UP001652503"/>
    </source>
</evidence>
<name>A0ABT2Z3J9_9RHOB</name>
<reference evidence="1 2" key="1">
    <citation type="submission" date="2022-10" db="EMBL/GenBank/DDBJ databases">
        <title>Defluviimonas sp. nov., isolated from ocean surface water.</title>
        <authorList>
            <person name="He W."/>
            <person name="Wang L."/>
            <person name="Zhang D.-F."/>
        </authorList>
    </citation>
    <scope>NUCLEOTIDE SEQUENCE [LARGE SCALE GENOMIC DNA]</scope>
    <source>
        <strain evidence="1 2">WL0075</strain>
    </source>
</reference>
<dbReference type="Proteomes" id="UP001652503">
    <property type="component" value="Unassembled WGS sequence"/>
</dbReference>
<dbReference type="RefSeq" id="WP_263722249.1">
    <property type="nucleotide sequence ID" value="NZ_JAOWLA010000012.1"/>
</dbReference>
<organism evidence="1 2">
    <name type="scientific">Albidovulum sediminicola</name>
    <dbReference type="NCBI Taxonomy" id="2984331"/>
    <lineage>
        <taxon>Bacteria</taxon>
        <taxon>Pseudomonadati</taxon>
        <taxon>Pseudomonadota</taxon>
        <taxon>Alphaproteobacteria</taxon>
        <taxon>Rhodobacterales</taxon>
        <taxon>Paracoccaceae</taxon>
        <taxon>Albidovulum</taxon>
    </lineage>
</organism>
<evidence type="ECO:0000313" key="1">
    <source>
        <dbReference type="EMBL" id="MCV2865725.1"/>
    </source>
</evidence>